<name>A0A0F8ZIP0_9ZZZZ</name>
<proteinExistence type="predicted"/>
<protein>
    <submittedName>
        <fullName evidence="1">Uncharacterized protein</fullName>
    </submittedName>
</protein>
<accession>A0A0F8ZIP0</accession>
<gene>
    <name evidence="1" type="ORF">LCGC14_2690420</name>
</gene>
<organism evidence="1">
    <name type="scientific">marine sediment metagenome</name>
    <dbReference type="NCBI Taxonomy" id="412755"/>
    <lineage>
        <taxon>unclassified sequences</taxon>
        <taxon>metagenomes</taxon>
        <taxon>ecological metagenomes</taxon>
    </lineage>
</organism>
<evidence type="ECO:0000313" key="1">
    <source>
        <dbReference type="EMBL" id="KKK93682.1"/>
    </source>
</evidence>
<sequence length="64" mass="7447">MIDLEDVLSDLYRFKESLENNVKFVDKLIKLFGSWDSAVDMGCEQETTMNDIFERINDVLIKGD</sequence>
<dbReference type="AlphaFoldDB" id="A0A0F8ZIP0"/>
<comment type="caution">
    <text evidence="1">The sequence shown here is derived from an EMBL/GenBank/DDBJ whole genome shotgun (WGS) entry which is preliminary data.</text>
</comment>
<reference evidence="1" key="1">
    <citation type="journal article" date="2015" name="Nature">
        <title>Complex archaea that bridge the gap between prokaryotes and eukaryotes.</title>
        <authorList>
            <person name="Spang A."/>
            <person name="Saw J.H."/>
            <person name="Jorgensen S.L."/>
            <person name="Zaremba-Niedzwiedzka K."/>
            <person name="Martijn J."/>
            <person name="Lind A.E."/>
            <person name="van Eijk R."/>
            <person name="Schleper C."/>
            <person name="Guy L."/>
            <person name="Ettema T.J."/>
        </authorList>
    </citation>
    <scope>NUCLEOTIDE SEQUENCE</scope>
</reference>
<dbReference type="EMBL" id="LAZR01047671">
    <property type="protein sequence ID" value="KKK93682.1"/>
    <property type="molecule type" value="Genomic_DNA"/>
</dbReference>